<dbReference type="HOGENOM" id="CLU_001832_5_6_7"/>
<protein>
    <submittedName>
        <fullName evidence="7">ATP-dependent helicase HrpB</fullName>
    </submittedName>
</protein>
<dbReference type="NCBIfam" id="TIGR01970">
    <property type="entry name" value="DEAH_box_HrpB"/>
    <property type="match status" value="1"/>
</dbReference>
<dbReference type="InterPro" id="IPR011545">
    <property type="entry name" value="DEAD/DEAH_box_helicase_dom"/>
</dbReference>
<evidence type="ECO:0000259" key="5">
    <source>
        <dbReference type="PROSITE" id="PS51192"/>
    </source>
</evidence>
<dbReference type="Pfam" id="PF04408">
    <property type="entry name" value="WHD_HA2"/>
    <property type="match status" value="1"/>
</dbReference>
<dbReference type="GO" id="GO:0003676">
    <property type="term" value="F:nucleic acid binding"/>
    <property type="evidence" value="ECO:0007669"/>
    <property type="project" value="InterPro"/>
</dbReference>
<dbReference type="KEGG" id="gem:GM21_1180"/>
<sequence length="828" mass="89990">MLKPATIDAVLPQLAEALELRNVAVLQAPPGAGKTTRVPLALMDAPFLKGGKIVMLEPRRLAAVNAARYMAQCLGEEVGRRVGYGIRFERKVSSATRIEVVTEGILARRLQSDPLLEGVSAVIFDEFHERSLTCDLSLALCRDVQLGLREDLRLLVMSATLDAEPVAQLLGGAPLITTVGREYPVEIRYLKGEPSARLAETTCAAVLNALSETQGDILVFLPGAGDIRRCETILQQKLGPQVMVAVLYGDLPFAAQERAILPADRRKVVLATNIAETSLTIEGVRVVVDSGFSRQLRFDPSTGLNRLGTMRISAASAQQRAGRAGRVAPGVCYRLWTEHVQTTLLPFTPPEIKVSDLTPLALDLAQWGVADPASLSFLDLPPAAHLAEGRALLQSLGALDPRGSLTPLGKKMAALPMHPRLSAMLAGSLAIGHGGLACTLAAILSERDLLPRGGGTVSDSDLLDRLDALIERRDPQASRTVERLATYFRNALGVRGGHVEGDASVVGELLLMAYPDRVARERSPGSGRYLMANGSGARLSRRSNLRSQQFIVAVEVEVEGGGSEGEIHMASAVTLDAVRSGCAGAVTRERRVFWDEREGRVAAREEERLGAIVLSERAATPDKGEIGAALLGGILSGPGLSGLNWSDEARQFQNRVNFLRRVLPEEGLPDLSERALTETMERWLLPYLDGVRSLAHLARVDLREPLKGMLEWRQQKLVDDEAPTHLKVPSGSRIALEYPAEGDPFLAVKLQEMFGLAETPRVAKGRVPVLIHLLSPARRPIQVTSDLKSFWNGAYREVCKELKGRYPKHPWPDDPWNAPATRHVKKRM</sequence>
<dbReference type="InterPro" id="IPR013689">
    <property type="entry name" value="RNA_helicase_ATP-dep_HrpB_C"/>
</dbReference>
<dbReference type="InterPro" id="IPR048333">
    <property type="entry name" value="HA2_WH"/>
</dbReference>
<dbReference type="PANTHER" id="PTHR43519:SF1">
    <property type="entry name" value="ATP-DEPENDENT RNA HELICASE HRPB"/>
    <property type="match status" value="1"/>
</dbReference>
<dbReference type="InterPro" id="IPR001650">
    <property type="entry name" value="Helicase_C-like"/>
</dbReference>
<dbReference type="GO" id="GO:0016787">
    <property type="term" value="F:hydrolase activity"/>
    <property type="evidence" value="ECO:0007669"/>
    <property type="project" value="UniProtKB-KW"/>
</dbReference>
<dbReference type="Pfam" id="PF08482">
    <property type="entry name" value="HrpB_C"/>
    <property type="match status" value="1"/>
</dbReference>
<dbReference type="InterPro" id="IPR010225">
    <property type="entry name" value="HrpB"/>
</dbReference>
<dbReference type="SMART" id="SM00847">
    <property type="entry name" value="HA2"/>
    <property type="match status" value="1"/>
</dbReference>
<dbReference type="AlphaFoldDB" id="C6E368"/>
<dbReference type="Gene3D" id="3.40.50.300">
    <property type="entry name" value="P-loop containing nucleotide triphosphate hydrolases"/>
    <property type="match status" value="2"/>
</dbReference>
<keyword evidence="4" id="KW-0067">ATP-binding</keyword>
<accession>C6E368</accession>
<feature type="domain" description="Helicase ATP-binding" evidence="5">
    <location>
        <begin position="15"/>
        <end position="179"/>
    </location>
</feature>
<dbReference type="PROSITE" id="PS51194">
    <property type="entry name" value="HELICASE_CTER"/>
    <property type="match status" value="1"/>
</dbReference>
<dbReference type="InterPro" id="IPR007502">
    <property type="entry name" value="Helicase-assoc_dom"/>
</dbReference>
<dbReference type="Pfam" id="PF24473">
    <property type="entry name" value="CON_HrpB"/>
    <property type="match status" value="1"/>
</dbReference>
<dbReference type="InterPro" id="IPR056329">
    <property type="entry name" value="CON_HrpB"/>
</dbReference>
<dbReference type="InterPro" id="IPR014001">
    <property type="entry name" value="Helicase_ATP-bd"/>
</dbReference>
<dbReference type="Pfam" id="PF00270">
    <property type="entry name" value="DEAD"/>
    <property type="match status" value="1"/>
</dbReference>
<keyword evidence="3 7" id="KW-0347">Helicase</keyword>
<evidence type="ECO:0000256" key="2">
    <source>
        <dbReference type="ARBA" id="ARBA00022801"/>
    </source>
</evidence>
<dbReference type="GO" id="GO:0004386">
    <property type="term" value="F:helicase activity"/>
    <property type="evidence" value="ECO:0007669"/>
    <property type="project" value="UniProtKB-KW"/>
</dbReference>
<gene>
    <name evidence="7" type="ordered locus">GM21_1180</name>
</gene>
<dbReference type="PANTHER" id="PTHR43519">
    <property type="entry name" value="ATP-DEPENDENT RNA HELICASE HRPB"/>
    <property type="match status" value="1"/>
</dbReference>
<dbReference type="STRING" id="443144.GM21_1180"/>
<organism evidence="7">
    <name type="scientific">Geobacter sp. (strain M21)</name>
    <dbReference type="NCBI Taxonomy" id="443144"/>
    <lineage>
        <taxon>Bacteria</taxon>
        <taxon>Pseudomonadati</taxon>
        <taxon>Thermodesulfobacteriota</taxon>
        <taxon>Desulfuromonadia</taxon>
        <taxon>Geobacterales</taxon>
        <taxon>Geobacteraceae</taxon>
        <taxon>Geobacter</taxon>
    </lineage>
</organism>
<dbReference type="SUPFAM" id="SSF52540">
    <property type="entry name" value="P-loop containing nucleoside triphosphate hydrolases"/>
    <property type="match status" value="1"/>
</dbReference>
<dbReference type="Pfam" id="PF00271">
    <property type="entry name" value="Helicase_C"/>
    <property type="match status" value="1"/>
</dbReference>
<dbReference type="InterPro" id="IPR027417">
    <property type="entry name" value="P-loop_NTPase"/>
</dbReference>
<dbReference type="EMBL" id="CP001661">
    <property type="protein sequence ID" value="ACT17241.1"/>
    <property type="molecule type" value="Genomic_DNA"/>
</dbReference>
<evidence type="ECO:0000256" key="1">
    <source>
        <dbReference type="ARBA" id="ARBA00022741"/>
    </source>
</evidence>
<name>C6E368_GEOSM</name>
<keyword evidence="2" id="KW-0378">Hydrolase</keyword>
<dbReference type="PIRSF" id="PIRSF005496">
    <property type="entry name" value="ATP_hel_hrpB"/>
    <property type="match status" value="1"/>
</dbReference>
<dbReference type="SMART" id="SM00487">
    <property type="entry name" value="DEXDc"/>
    <property type="match status" value="1"/>
</dbReference>
<keyword evidence="1" id="KW-0547">Nucleotide-binding</keyword>
<dbReference type="FunFam" id="3.40.50.300:FF:002125">
    <property type="entry name" value="ATP-dependent helicase HrpB"/>
    <property type="match status" value="1"/>
</dbReference>
<dbReference type="GO" id="GO:0005524">
    <property type="term" value="F:ATP binding"/>
    <property type="evidence" value="ECO:0007669"/>
    <property type="project" value="UniProtKB-KW"/>
</dbReference>
<dbReference type="CDD" id="cd17990">
    <property type="entry name" value="DEXHc_HrpB"/>
    <property type="match status" value="1"/>
</dbReference>
<dbReference type="PROSITE" id="PS51192">
    <property type="entry name" value="HELICASE_ATP_BIND_1"/>
    <property type="match status" value="1"/>
</dbReference>
<evidence type="ECO:0000259" key="6">
    <source>
        <dbReference type="PROSITE" id="PS51194"/>
    </source>
</evidence>
<dbReference type="CDD" id="cd18791">
    <property type="entry name" value="SF2_C_RHA"/>
    <property type="match status" value="1"/>
</dbReference>
<evidence type="ECO:0000313" key="7">
    <source>
        <dbReference type="EMBL" id="ACT17241.1"/>
    </source>
</evidence>
<feature type="domain" description="Helicase C-terminal" evidence="6">
    <location>
        <begin position="205"/>
        <end position="368"/>
    </location>
</feature>
<evidence type="ECO:0000256" key="3">
    <source>
        <dbReference type="ARBA" id="ARBA00022806"/>
    </source>
</evidence>
<evidence type="ECO:0000256" key="4">
    <source>
        <dbReference type="ARBA" id="ARBA00022840"/>
    </source>
</evidence>
<dbReference type="eggNOG" id="COG1643">
    <property type="taxonomic scope" value="Bacteria"/>
</dbReference>
<dbReference type="InterPro" id="IPR049614">
    <property type="entry name" value="HrpB_DEXH"/>
</dbReference>
<proteinExistence type="predicted"/>
<dbReference type="Gene3D" id="1.20.120.1080">
    <property type="match status" value="1"/>
</dbReference>
<dbReference type="OrthoDB" id="9805617at2"/>
<dbReference type="SMART" id="SM00490">
    <property type="entry name" value="HELICc"/>
    <property type="match status" value="1"/>
</dbReference>
<reference evidence="7" key="1">
    <citation type="submission" date="2009-07" db="EMBL/GenBank/DDBJ databases">
        <title>Complete sequence of Geobacter sp. M21.</title>
        <authorList>
            <consortium name="US DOE Joint Genome Institute"/>
            <person name="Lucas S."/>
            <person name="Copeland A."/>
            <person name="Lapidus A."/>
            <person name="Glavina del Rio T."/>
            <person name="Dalin E."/>
            <person name="Tice H."/>
            <person name="Bruce D."/>
            <person name="Goodwin L."/>
            <person name="Pitluck S."/>
            <person name="Saunders E."/>
            <person name="Brettin T."/>
            <person name="Detter J.C."/>
            <person name="Han C."/>
            <person name="Larimer F."/>
            <person name="Land M."/>
            <person name="Hauser L."/>
            <person name="Kyrpides N."/>
            <person name="Ovchinnikova G."/>
            <person name="Lovley D."/>
        </authorList>
    </citation>
    <scope>NUCLEOTIDE SEQUENCE [LARGE SCALE GENOMIC DNA]</scope>
    <source>
        <strain evidence="7">M21</strain>
    </source>
</reference>